<reference evidence="1 2" key="1">
    <citation type="submission" date="2019-02" db="EMBL/GenBank/DDBJ databases">
        <title>Deep-cultivation of Planctomycetes and their phenomic and genomic characterization uncovers novel biology.</title>
        <authorList>
            <person name="Wiegand S."/>
            <person name="Jogler M."/>
            <person name="Boedeker C."/>
            <person name="Pinto D."/>
            <person name="Vollmers J."/>
            <person name="Rivas-Marin E."/>
            <person name="Kohn T."/>
            <person name="Peeters S.H."/>
            <person name="Heuer A."/>
            <person name="Rast P."/>
            <person name="Oberbeckmann S."/>
            <person name="Bunk B."/>
            <person name="Jeske O."/>
            <person name="Meyerdierks A."/>
            <person name="Storesund J.E."/>
            <person name="Kallscheuer N."/>
            <person name="Luecker S."/>
            <person name="Lage O.M."/>
            <person name="Pohl T."/>
            <person name="Merkel B.J."/>
            <person name="Hornburger P."/>
            <person name="Mueller R.-W."/>
            <person name="Bruemmer F."/>
            <person name="Labrenz M."/>
            <person name="Spormann A.M."/>
            <person name="Op den Camp H."/>
            <person name="Overmann J."/>
            <person name="Amann R."/>
            <person name="Jetten M.S.M."/>
            <person name="Mascher T."/>
            <person name="Medema M.H."/>
            <person name="Devos D.P."/>
            <person name="Kaster A.-K."/>
            <person name="Ovreas L."/>
            <person name="Rohde M."/>
            <person name="Galperin M.Y."/>
            <person name="Jogler C."/>
        </authorList>
    </citation>
    <scope>NUCLEOTIDE SEQUENCE [LARGE SCALE GENOMIC DNA]</scope>
    <source>
        <strain evidence="1 2">HG66A1</strain>
    </source>
</reference>
<dbReference type="AlphaFoldDB" id="A0A517PSP5"/>
<protein>
    <submittedName>
        <fullName evidence="1">Uncharacterized protein</fullName>
    </submittedName>
</protein>
<organism evidence="1 2">
    <name type="scientific">Gimesia chilikensis</name>
    <dbReference type="NCBI Taxonomy" id="2605989"/>
    <lineage>
        <taxon>Bacteria</taxon>
        <taxon>Pseudomonadati</taxon>
        <taxon>Planctomycetota</taxon>
        <taxon>Planctomycetia</taxon>
        <taxon>Planctomycetales</taxon>
        <taxon>Planctomycetaceae</taxon>
        <taxon>Gimesia</taxon>
    </lineage>
</organism>
<name>A0A517PSP5_9PLAN</name>
<accession>A0A517PSP5</accession>
<dbReference type="EMBL" id="CP036266">
    <property type="protein sequence ID" value="QDT22395.1"/>
    <property type="molecule type" value="Genomic_DNA"/>
</dbReference>
<evidence type="ECO:0000313" key="2">
    <source>
        <dbReference type="Proteomes" id="UP000320421"/>
    </source>
</evidence>
<dbReference type="Proteomes" id="UP000320421">
    <property type="component" value="Chromosome"/>
</dbReference>
<sequence>MTIPRYGQLTPLQSQLLRLGGADLSPFQNEGQVQDRVNSMRRTLSKLKNRTGRDFGYDLEEWHHFLESSDEFSAEYTCAIAWDAVFKNVNELIDNPERLQLVELAQKLDEDENIS</sequence>
<proteinExistence type="predicted"/>
<evidence type="ECO:0000313" key="1">
    <source>
        <dbReference type="EMBL" id="QDT22395.1"/>
    </source>
</evidence>
<gene>
    <name evidence="1" type="ORF">HG66A1_42030</name>
</gene>
<dbReference type="RefSeq" id="WP_145188169.1">
    <property type="nucleotide sequence ID" value="NZ_CP036266.1"/>
</dbReference>
<keyword evidence="2" id="KW-1185">Reference proteome</keyword>